<evidence type="ECO:0000313" key="2">
    <source>
        <dbReference type="Proteomes" id="UP001595696"/>
    </source>
</evidence>
<dbReference type="RefSeq" id="WP_378615918.1">
    <property type="nucleotide sequence ID" value="NZ_JBHSAX010000023.1"/>
</dbReference>
<gene>
    <name evidence="1" type="ORF">ACFO0B_27570</name>
</gene>
<keyword evidence="2" id="KW-1185">Reference proteome</keyword>
<name>A0ABV8E0U1_9NOCA</name>
<dbReference type="Proteomes" id="UP001595696">
    <property type="component" value="Unassembled WGS sequence"/>
</dbReference>
<comment type="caution">
    <text evidence="1">The sequence shown here is derived from an EMBL/GenBank/DDBJ whole genome shotgun (WGS) entry which is preliminary data.</text>
</comment>
<dbReference type="EMBL" id="JBHSAX010000023">
    <property type="protein sequence ID" value="MFC3965765.1"/>
    <property type="molecule type" value="Genomic_DNA"/>
</dbReference>
<organism evidence="1 2">
    <name type="scientific">Nocardia jiangsuensis</name>
    <dbReference type="NCBI Taxonomy" id="1691563"/>
    <lineage>
        <taxon>Bacteria</taxon>
        <taxon>Bacillati</taxon>
        <taxon>Actinomycetota</taxon>
        <taxon>Actinomycetes</taxon>
        <taxon>Mycobacteriales</taxon>
        <taxon>Nocardiaceae</taxon>
        <taxon>Nocardia</taxon>
    </lineage>
</organism>
<evidence type="ECO:0000313" key="1">
    <source>
        <dbReference type="EMBL" id="MFC3965765.1"/>
    </source>
</evidence>
<evidence type="ECO:0008006" key="3">
    <source>
        <dbReference type="Google" id="ProtNLM"/>
    </source>
</evidence>
<accession>A0ABV8E0U1</accession>
<sequence length="103" mass="10984">MADKVVVSLALMEHAAGKWEEAAHHFELAATKAMGLTIAASKAGAFAGALEKYAPAPGYFTDRMREGRAVFEDIATVLQQAHDSYQANEEAGAHAIQNTQGPR</sequence>
<proteinExistence type="predicted"/>
<reference evidence="2" key="1">
    <citation type="journal article" date="2019" name="Int. J. Syst. Evol. Microbiol.">
        <title>The Global Catalogue of Microorganisms (GCM) 10K type strain sequencing project: providing services to taxonomists for standard genome sequencing and annotation.</title>
        <authorList>
            <consortium name="The Broad Institute Genomics Platform"/>
            <consortium name="The Broad Institute Genome Sequencing Center for Infectious Disease"/>
            <person name="Wu L."/>
            <person name="Ma J."/>
        </authorList>
    </citation>
    <scope>NUCLEOTIDE SEQUENCE [LARGE SCALE GENOMIC DNA]</scope>
    <source>
        <strain evidence="2">CGMCC 4.7330</strain>
    </source>
</reference>
<protein>
    <recommendedName>
        <fullName evidence="3">Excreted virulence factor EspC (Type VII ESX diderm)</fullName>
    </recommendedName>
</protein>